<dbReference type="Proteomes" id="UP001151699">
    <property type="component" value="Chromosome C"/>
</dbReference>
<proteinExistence type="predicted"/>
<dbReference type="PANTHER" id="PTHR33480">
    <property type="entry name" value="SET DOMAIN-CONTAINING PROTEIN-RELATED"/>
    <property type="match status" value="1"/>
</dbReference>
<organism evidence="2 3">
    <name type="scientific">Pseudolycoriella hygida</name>
    <dbReference type="NCBI Taxonomy" id="35572"/>
    <lineage>
        <taxon>Eukaryota</taxon>
        <taxon>Metazoa</taxon>
        <taxon>Ecdysozoa</taxon>
        <taxon>Arthropoda</taxon>
        <taxon>Hexapoda</taxon>
        <taxon>Insecta</taxon>
        <taxon>Pterygota</taxon>
        <taxon>Neoptera</taxon>
        <taxon>Endopterygota</taxon>
        <taxon>Diptera</taxon>
        <taxon>Nematocera</taxon>
        <taxon>Sciaroidea</taxon>
        <taxon>Sciaridae</taxon>
        <taxon>Pseudolycoriella</taxon>
    </lineage>
</organism>
<evidence type="ECO:0000313" key="2">
    <source>
        <dbReference type="EMBL" id="KAJ6635363.1"/>
    </source>
</evidence>
<dbReference type="AlphaFoldDB" id="A0A9Q0RWY0"/>
<name>A0A9Q0RWY0_9DIPT</name>
<sequence>MSRVRKTRLRESLLRRDDRILLNSKLGRHLSTIHKNEAEVQELNLLPTGSVERKAALDILKKKGVFEWNTNPEVNKTGQLITSRRPNPKRPKTVEDFGPCSKCTGFLANSSIRHHVCKYKHQPMNNAITRQSTNNEIAQIGSRSVLVLSRATEGRIHSIANDKLRTFIFPVLRQDDITLSIRNDWLVMVYGNKLSLKYPAVFHEAMIRSKLRLTGRLLLELKECDPNITDYSSIFKPKAYDTVIQAIRNIAMFDGQTNRFKKPSTAGRIPRPLSELTMATIIVFNRRRTGETQNIQLSDFELREAPDKQMLSTLSDEDKKIALMYLKMKIRGKKGRTVPVLLDPHVNMCLELIVKYRDKAGITDENCVLFALPTNSLRRVRVINACNIIRKFAAACGAKDPQSLRATLLRKHMASIAISMELNDNSVAELADHMGHAEKVHRDPGSRSSSSKGSVRANHKQGRKRQSDVSNTEEDGSQNNRKSPHAISKSALIEDFIEPDS</sequence>
<reference evidence="2" key="1">
    <citation type="submission" date="2022-07" db="EMBL/GenBank/DDBJ databases">
        <authorList>
            <person name="Trinca V."/>
            <person name="Uliana J.V.C."/>
            <person name="Torres T.T."/>
            <person name="Ward R.J."/>
            <person name="Monesi N."/>
        </authorList>
    </citation>
    <scope>NUCLEOTIDE SEQUENCE</scope>
    <source>
        <strain evidence="2">HSMRA1968</strain>
        <tissue evidence="2">Whole embryos</tissue>
    </source>
</reference>
<dbReference type="GO" id="GO:0015074">
    <property type="term" value="P:DNA integration"/>
    <property type="evidence" value="ECO:0007669"/>
    <property type="project" value="InterPro"/>
</dbReference>
<gene>
    <name evidence="2" type="ORF">Bhyg_13948</name>
</gene>
<feature type="region of interest" description="Disordered" evidence="1">
    <location>
        <begin position="438"/>
        <end position="501"/>
    </location>
</feature>
<evidence type="ECO:0000313" key="3">
    <source>
        <dbReference type="Proteomes" id="UP001151699"/>
    </source>
</evidence>
<dbReference type="GO" id="GO:0006310">
    <property type="term" value="P:DNA recombination"/>
    <property type="evidence" value="ECO:0007669"/>
    <property type="project" value="InterPro"/>
</dbReference>
<dbReference type="OrthoDB" id="8057079at2759"/>
<dbReference type="EMBL" id="WJQU01000004">
    <property type="protein sequence ID" value="KAJ6635363.1"/>
    <property type="molecule type" value="Genomic_DNA"/>
</dbReference>
<dbReference type="GO" id="GO:0003677">
    <property type="term" value="F:DNA binding"/>
    <property type="evidence" value="ECO:0007669"/>
    <property type="project" value="InterPro"/>
</dbReference>
<dbReference type="Gene3D" id="1.10.443.10">
    <property type="entry name" value="Intergrase catalytic core"/>
    <property type="match status" value="1"/>
</dbReference>
<dbReference type="PANTHER" id="PTHR33480:SF1">
    <property type="entry name" value="TYR RECOMBINASE DOMAIN-CONTAINING PROTEIN"/>
    <property type="match status" value="1"/>
</dbReference>
<comment type="caution">
    <text evidence="2">The sequence shown here is derived from an EMBL/GenBank/DDBJ whole genome shotgun (WGS) entry which is preliminary data.</text>
</comment>
<dbReference type="InterPro" id="IPR013762">
    <property type="entry name" value="Integrase-like_cat_sf"/>
</dbReference>
<keyword evidence="3" id="KW-1185">Reference proteome</keyword>
<evidence type="ECO:0000256" key="1">
    <source>
        <dbReference type="SAM" id="MobiDB-lite"/>
    </source>
</evidence>
<protein>
    <submittedName>
        <fullName evidence="2">Uncharacterized protein</fullName>
    </submittedName>
</protein>
<accession>A0A9Q0RWY0</accession>